<dbReference type="GO" id="GO:0003677">
    <property type="term" value="F:DNA binding"/>
    <property type="evidence" value="ECO:0007669"/>
    <property type="project" value="UniProtKB-KW"/>
</dbReference>
<dbReference type="PANTHER" id="PTHR38445:SF9">
    <property type="entry name" value="HTH-TYPE TRANSCRIPTIONAL REPRESSOR YTRA"/>
    <property type="match status" value="1"/>
</dbReference>
<sequence>MIQDSTDDWGVLDWITPQINPHSGIPIYIQLTQAFTRAIQRGTLRSGDALPTVRRLASTLRLAPNTVTRAYSELQRQGLIESRAGAGTTVCALTATHFIDEASRQVLTEELHDVLHRMLVSGMTMQDIDELCKQFTTSKRMEAL</sequence>
<reference evidence="5 6" key="1">
    <citation type="submission" date="2018-07" db="EMBL/GenBank/DDBJ databases">
        <title>Complete Genome and Methylome Analysis of Deinococcus wulumuqiensis NEB 479.</title>
        <authorList>
            <person name="Fomenkov A."/>
            <person name="Luyten Y."/>
            <person name="Vincze T."/>
            <person name="Anton B.P."/>
            <person name="Clark T."/>
            <person name="Roberts R.J."/>
            <person name="Morgan R.D."/>
        </authorList>
    </citation>
    <scope>NUCLEOTIDE SEQUENCE [LARGE SCALE GENOMIC DNA]</scope>
    <source>
        <strain evidence="5 6">NEB 479</strain>
        <plasmid evidence="6">Plasmid pdrdi</plasmid>
    </source>
</reference>
<organism evidence="5 6">
    <name type="scientific">Deinococcus wulumuqiensis</name>
    <dbReference type="NCBI Taxonomy" id="980427"/>
    <lineage>
        <taxon>Bacteria</taxon>
        <taxon>Thermotogati</taxon>
        <taxon>Deinococcota</taxon>
        <taxon>Deinococci</taxon>
        <taxon>Deinococcales</taxon>
        <taxon>Deinococcaceae</taxon>
        <taxon>Deinococcus</taxon>
    </lineage>
</organism>
<gene>
    <name evidence="5" type="ORF">DVJ83_17590</name>
</gene>
<protein>
    <submittedName>
        <fullName evidence="5">GntR family transcriptional regulator</fullName>
    </submittedName>
</protein>
<dbReference type="PROSITE" id="PS50949">
    <property type="entry name" value="HTH_GNTR"/>
    <property type="match status" value="1"/>
</dbReference>
<keyword evidence="1" id="KW-0805">Transcription regulation</keyword>
<dbReference type="GO" id="GO:0003700">
    <property type="term" value="F:DNA-binding transcription factor activity"/>
    <property type="evidence" value="ECO:0007669"/>
    <property type="project" value="InterPro"/>
</dbReference>
<dbReference type="Gene3D" id="1.10.10.10">
    <property type="entry name" value="Winged helix-like DNA-binding domain superfamily/Winged helix DNA-binding domain"/>
    <property type="match status" value="1"/>
</dbReference>
<evidence type="ECO:0000256" key="3">
    <source>
        <dbReference type="ARBA" id="ARBA00023163"/>
    </source>
</evidence>
<dbReference type="EMBL" id="CP031163">
    <property type="protein sequence ID" value="AXH00920.1"/>
    <property type="molecule type" value="Genomic_DNA"/>
</dbReference>
<proteinExistence type="predicted"/>
<dbReference type="SMART" id="SM00345">
    <property type="entry name" value="HTH_GNTR"/>
    <property type="match status" value="1"/>
</dbReference>
<dbReference type="InterPro" id="IPR036388">
    <property type="entry name" value="WH-like_DNA-bd_sf"/>
</dbReference>
<evidence type="ECO:0000313" key="5">
    <source>
        <dbReference type="EMBL" id="AXH00920.1"/>
    </source>
</evidence>
<dbReference type="Pfam" id="PF00392">
    <property type="entry name" value="GntR"/>
    <property type="match status" value="1"/>
</dbReference>
<dbReference type="Proteomes" id="UP000253744">
    <property type="component" value="Plasmid pDrdI"/>
</dbReference>
<keyword evidence="5" id="KW-0614">Plasmid</keyword>
<name>A0A345IMJ7_9DEIO</name>
<dbReference type="PANTHER" id="PTHR38445">
    <property type="entry name" value="HTH-TYPE TRANSCRIPTIONAL REPRESSOR YTRA"/>
    <property type="match status" value="1"/>
</dbReference>
<evidence type="ECO:0000256" key="2">
    <source>
        <dbReference type="ARBA" id="ARBA00023125"/>
    </source>
</evidence>
<keyword evidence="2" id="KW-0238">DNA-binding</keyword>
<dbReference type="InterPro" id="IPR036390">
    <property type="entry name" value="WH_DNA-bd_sf"/>
</dbReference>
<evidence type="ECO:0000256" key="1">
    <source>
        <dbReference type="ARBA" id="ARBA00023015"/>
    </source>
</evidence>
<feature type="domain" description="HTH gntR-type" evidence="4">
    <location>
        <begin position="25"/>
        <end position="93"/>
    </location>
</feature>
<dbReference type="CDD" id="cd07377">
    <property type="entry name" value="WHTH_GntR"/>
    <property type="match status" value="1"/>
</dbReference>
<dbReference type="InterPro" id="IPR000524">
    <property type="entry name" value="Tscrpt_reg_HTH_GntR"/>
</dbReference>
<dbReference type="AlphaFoldDB" id="A0A345IMJ7"/>
<evidence type="ECO:0000313" key="6">
    <source>
        <dbReference type="Proteomes" id="UP000253744"/>
    </source>
</evidence>
<geneLocation type="plasmid" evidence="6">
    <name>pdrdi</name>
</geneLocation>
<dbReference type="KEGG" id="dwu:DVJ83_17590"/>
<accession>A0A345IMJ7</accession>
<evidence type="ECO:0000259" key="4">
    <source>
        <dbReference type="PROSITE" id="PS50949"/>
    </source>
</evidence>
<dbReference type="SUPFAM" id="SSF46785">
    <property type="entry name" value="Winged helix' DNA-binding domain"/>
    <property type="match status" value="1"/>
</dbReference>
<keyword evidence="3" id="KW-0804">Transcription</keyword>